<evidence type="ECO:0000313" key="1">
    <source>
        <dbReference type="EMBL" id="DAD71123.1"/>
    </source>
</evidence>
<organism evidence="1">
    <name type="scientific">Podoviridae sp. ctiuS14</name>
    <dbReference type="NCBI Taxonomy" id="2827620"/>
    <lineage>
        <taxon>Viruses</taxon>
        <taxon>Duplodnaviria</taxon>
        <taxon>Heunggongvirae</taxon>
        <taxon>Uroviricota</taxon>
        <taxon>Caudoviricetes</taxon>
    </lineage>
</organism>
<sequence length="105" mass="12385">MSNFVKETLVYIADKEVKEFSLEFMFYDFYNKHGGDLSIPRTTGRSLKELQAFLDSLPERAVNYDSGYGSQEWFGWISFKDGTWIERIEYDGSEWWESREQPSLG</sequence>
<dbReference type="EMBL" id="BK015876">
    <property type="protein sequence ID" value="DAD71123.1"/>
    <property type="molecule type" value="Genomic_DNA"/>
</dbReference>
<protein>
    <submittedName>
        <fullName evidence="1">Uncharacterized protein</fullName>
    </submittedName>
</protein>
<name>A0A8S5LML1_9CAUD</name>
<reference evidence="1" key="1">
    <citation type="journal article" date="2021" name="Proc. Natl. Acad. Sci. U.S.A.">
        <title>A Catalog of Tens of Thousands of Viruses from Human Metagenomes Reveals Hidden Associations with Chronic Diseases.</title>
        <authorList>
            <person name="Tisza M.J."/>
            <person name="Buck C.B."/>
        </authorList>
    </citation>
    <scope>NUCLEOTIDE SEQUENCE</scope>
    <source>
        <strain evidence="1">CtiuS14</strain>
    </source>
</reference>
<proteinExistence type="predicted"/>
<accession>A0A8S5LML1</accession>